<dbReference type="GeneID" id="69501376"/>
<organism evidence="6 7">
    <name type="scientific">Bacteroides nordii</name>
    <dbReference type="NCBI Taxonomy" id="291645"/>
    <lineage>
        <taxon>Bacteria</taxon>
        <taxon>Pseudomonadati</taxon>
        <taxon>Bacteroidota</taxon>
        <taxon>Bacteroidia</taxon>
        <taxon>Bacteroidales</taxon>
        <taxon>Bacteroidaceae</taxon>
        <taxon>Bacteroides</taxon>
    </lineage>
</organism>
<evidence type="ECO:0000259" key="5">
    <source>
        <dbReference type="Pfam" id="PF00884"/>
    </source>
</evidence>
<feature type="domain" description="Sulfatase N-terminal" evidence="5">
    <location>
        <begin position="30"/>
        <end position="308"/>
    </location>
</feature>
<accession>A0A413VBM8</accession>
<evidence type="ECO:0000256" key="3">
    <source>
        <dbReference type="PIRSR" id="PIRSR600917-52"/>
    </source>
</evidence>
<comment type="caution">
    <text evidence="6">The sequence shown here is derived from an EMBL/GenBank/DDBJ whole genome shotgun (WGS) entry which is preliminary data.</text>
</comment>
<name>A0A413VBM8_9BACE</name>
<feature type="signal peptide" evidence="4">
    <location>
        <begin position="1"/>
        <end position="22"/>
    </location>
</feature>
<feature type="modified residue" description="3-oxoalanine (Ser)" evidence="3">
    <location>
        <position position="78"/>
    </location>
</feature>
<dbReference type="AlphaFoldDB" id="A0A413VBM8"/>
<dbReference type="InterPro" id="IPR050738">
    <property type="entry name" value="Sulfatase"/>
</dbReference>
<dbReference type="InterPro" id="IPR011989">
    <property type="entry name" value="ARM-like"/>
</dbReference>
<evidence type="ECO:0000313" key="7">
    <source>
        <dbReference type="Proteomes" id="UP000284379"/>
    </source>
</evidence>
<evidence type="ECO:0000256" key="1">
    <source>
        <dbReference type="ARBA" id="ARBA00008779"/>
    </source>
</evidence>
<protein>
    <submittedName>
        <fullName evidence="6">Sulfatase</fullName>
    </submittedName>
</protein>
<dbReference type="PANTHER" id="PTHR42693">
    <property type="entry name" value="ARYLSULFATASE FAMILY MEMBER"/>
    <property type="match status" value="1"/>
</dbReference>
<feature type="chain" id="PRO_5019393294" evidence="4">
    <location>
        <begin position="23"/>
        <end position="654"/>
    </location>
</feature>
<reference evidence="6 7" key="1">
    <citation type="submission" date="2018-08" db="EMBL/GenBank/DDBJ databases">
        <title>A genome reference for cultivated species of the human gut microbiota.</title>
        <authorList>
            <person name="Zou Y."/>
            <person name="Xue W."/>
            <person name="Luo G."/>
        </authorList>
    </citation>
    <scope>NUCLEOTIDE SEQUENCE [LARGE SCALE GENOMIC DNA]</scope>
    <source>
        <strain evidence="6 7">AM40-30BH</strain>
    </source>
</reference>
<keyword evidence="2" id="KW-0378">Hydrolase</keyword>
<dbReference type="Proteomes" id="UP000284379">
    <property type="component" value="Unassembled WGS sequence"/>
</dbReference>
<keyword evidence="4" id="KW-0732">Signal</keyword>
<evidence type="ECO:0000256" key="4">
    <source>
        <dbReference type="SAM" id="SignalP"/>
    </source>
</evidence>
<dbReference type="InterPro" id="IPR017850">
    <property type="entry name" value="Alkaline_phosphatase_core_sf"/>
</dbReference>
<dbReference type="GO" id="GO:0004065">
    <property type="term" value="F:arylsulfatase activity"/>
    <property type="evidence" value="ECO:0007669"/>
    <property type="project" value="TreeGrafter"/>
</dbReference>
<dbReference type="Gene3D" id="3.40.720.10">
    <property type="entry name" value="Alkaline Phosphatase, subunit A"/>
    <property type="match status" value="1"/>
</dbReference>
<dbReference type="Gene3D" id="1.25.10.10">
    <property type="entry name" value="Leucine-rich Repeat Variant"/>
    <property type="match status" value="1"/>
</dbReference>
<dbReference type="SUPFAM" id="SSF48371">
    <property type="entry name" value="ARM repeat"/>
    <property type="match status" value="1"/>
</dbReference>
<dbReference type="PANTHER" id="PTHR42693:SF53">
    <property type="entry name" value="ENDO-4-O-SULFATASE"/>
    <property type="match status" value="1"/>
</dbReference>
<sequence>MMNTQLYLCSAALLLTAAQTKAADKQKERPNILWLTFEDTSSYEFGCYGNAQVHTPNVDGLASKGIQFMNAWSVAPQSSAARSSLITGCYSSTYGMDVHPVPYDTPENIFFPQWLRDAGYYCTNNSKTHYNSTTDNKICWDECTKTASYNSPKREKDQPFFAVYNTVTSHMGRVRTFHMDGRRDYTKEGIYPDKLILPPHVPDLPEVRSDYAGHLEAAQDVDTWVGFFLKDLKEHGLEDNTIIFVFSDHGGCLPRGKGYLYETGLRVPLVAYFPEKWKHLAPVTAGTKDSTLISFVDLGPTVLSLAGVKPPKYMQGKALMGKYASKEKTTMQFALAANQLHHFMPVRAAMDGRYKYIRSYIPYRQFALRNYYQWGMPSNKAWDKWVMGGHNTNPDWKQTFEHHPAEMLFDLDNDPFELNDLAAKPEYREVLLRFRKGMSDHIRETKDLGFFIPTSRENVVLYDKVRKEKYPLNDLYALVELAGVATAADVPVFEKALASAYPEMRYWAAVGLAQLGIKGELKTCPAALLALLDDKDAYIACEAAYAVSYLGETEKGVKRLNYPQNEADRKIGYSLLECLSLDKAMQPAVRVHLADLKEKAEKLPRKANEDAGLMARGILVNLGEMDIKDLHGPETYEMGLQLNHGRRPMVPLPN</sequence>
<dbReference type="EMBL" id="QSGO01000024">
    <property type="protein sequence ID" value="RHB31027.1"/>
    <property type="molecule type" value="Genomic_DNA"/>
</dbReference>
<comment type="PTM">
    <text evidence="3">The conversion to 3-oxoalanine (also known as C-formylglycine, FGly), of a serine or cysteine residue in prokaryotes and of a cysteine residue in eukaryotes, is critical for catalytic activity.</text>
</comment>
<dbReference type="CDD" id="cd16027">
    <property type="entry name" value="SGSH"/>
    <property type="match status" value="1"/>
</dbReference>
<gene>
    <name evidence="6" type="ORF">DW888_18290</name>
</gene>
<dbReference type="InterPro" id="IPR000917">
    <property type="entry name" value="Sulfatase_N"/>
</dbReference>
<evidence type="ECO:0000313" key="6">
    <source>
        <dbReference type="EMBL" id="RHB31027.1"/>
    </source>
</evidence>
<dbReference type="RefSeq" id="WP_122202173.1">
    <property type="nucleotide sequence ID" value="NZ_CABJFV010000024.1"/>
</dbReference>
<comment type="similarity">
    <text evidence="1">Belongs to the sulfatase family.</text>
</comment>
<proteinExistence type="inferred from homology"/>
<evidence type="ECO:0000256" key="2">
    <source>
        <dbReference type="ARBA" id="ARBA00022801"/>
    </source>
</evidence>
<dbReference type="SUPFAM" id="SSF53649">
    <property type="entry name" value="Alkaline phosphatase-like"/>
    <property type="match status" value="1"/>
</dbReference>
<dbReference type="InterPro" id="IPR016024">
    <property type="entry name" value="ARM-type_fold"/>
</dbReference>
<dbReference type="Pfam" id="PF00884">
    <property type="entry name" value="Sulfatase"/>
    <property type="match status" value="1"/>
</dbReference>